<dbReference type="PANTHER" id="PTHR24201">
    <property type="entry name" value="ANK_REP_REGION DOMAIN-CONTAINING PROTEIN"/>
    <property type="match status" value="1"/>
</dbReference>
<proteinExistence type="predicted"/>
<accession>A0ABQ9JHJ3</accession>
<dbReference type="Proteomes" id="UP001162164">
    <property type="component" value="Unassembled WGS sequence"/>
</dbReference>
<evidence type="ECO:0008006" key="6">
    <source>
        <dbReference type="Google" id="ProtNLM"/>
    </source>
</evidence>
<evidence type="ECO:0000313" key="5">
    <source>
        <dbReference type="Proteomes" id="UP001162164"/>
    </source>
</evidence>
<evidence type="ECO:0000256" key="2">
    <source>
        <dbReference type="ARBA" id="ARBA00023043"/>
    </source>
</evidence>
<dbReference type="EMBL" id="JAPWTJ010000538">
    <property type="protein sequence ID" value="KAJ8977503.1"/>
    <property type="molecule type" value="Genomic_DNA"/>
</dbReference>
<comment type="caution">
    <text evidence="4">The sequence shown here is derived from an EMBL/GenBank/DDBJ whole genome shotgun (WGS) entry which is preliminary data.</text>
</comment>
<dbReference type="Gene3D" id="1.25.40.20">
    <property type="entry name" value="Ankyrin repeat-containing domain"/>
    <property type="match status" value="1"/>
</dbReference>
<keyword evidence="1" id="KW-0677">Repeat</keyword>
<dbReference type="InterPro" id="IPR002110">
    <property type="entry name" value="Ankyrin_rpt"/>
</dbReference>
<protein>
    <recommendedName>
        <fullName evidence="6">Ankyrin repeat protein</fullName>
    </recommendedName>
</protein>
<name>A0ABQ9JHJ3_9CUCU</name>
<evidence type="ECO:0000256" key="3">
    <source>
        <dbReference type="PROSITE-ProRule" id="PRU00023"/>
    </source>
</evidence>
<dbReference type="InterPro" id="IPR050776">
    <property type="entry name" value="Ank_Repeat/CDKN_Inhibitor"/>
</dbReference>
<feature type="repeat" description="ANK" evidence="3">
    <location>
        <begin position="53"/>
        <end position="85"/>
    </location>
</feature>
<reference evidence="4" key="1">
    <citation type="journal article" date="2023" name="Insect Mol. Biol.">
        <title>Genome sequencing provides insights into the evolution of gene families encoding plant cell wall-degrading enzymes in longhorned beetles.</title>
        <authorList>
            <person name="Shin N.R."/>
            <person name="Okamura Y."/>
            <person name="Kirsch R."/>
            <person name="Pauchet Y."/>
        </authorList>
    </citation>
    <scope>NUCLEOTIDE SEQUENCE</scope>
    <source>
        <strain evidence="4">MMC_N1</strain>
    </source>
</reference>
<dbReference type="PROSITE" id="PS50297">
    <property type="entry name" value="ANK_REP_REGION"/>
    <property type="match status" value="1"/>
</dbReference>
<dbReference type="SUPFAM" id="SSF48403">
    <property type="entry name" value="Ankyrin repeat"/>
    <property type="match status" value="1"/>
</dbReference>
<evidence type="ECO:0000313" key="4">
    <source>
        <dbReference type="EMBL" id="KAJ8977503.1"/>
    </source>
</evidence>
<keyword evidence="2 3" id="KW-0040">ANK repeat</keyword>
<sequence length="170" mass="19096">MTENEENVKRKKNPVITDDDKNTKMHYFAAEGNISELTEEIKIYQKIDPENYLGWTPLLMACRNGHKAAVNLLLQHHADATKKNKFGMSVFLVSIASGDLELVHQILQHLLCGGVSRQSLQHIFSPISLAILFCHQHILQYLISQNFAINIATHITGVTPIMFAAAYGKL</sequence>
<dbReference type="InterPro" id="IPR036770">
    <property type="entry name" value="Ankyrin_rpt-contain_sf"/>
</dbReference>
<evidence type="ECO:0000256" key="1">
    <source>
        <dbReference type="ARBA" id="ARBA00022737"/>
    </source>
</evidence>
<organism evidence="4 5">
    <name type="scientific">Molorchus minor</name>
    <dbReference type="NCBI Taxonomy" id="1323400"/>
    <lineage>
        <taxon>Eukaryota</taxon>
        <taxon>Metazoa</taxon>
        <taxon>Ecdysozoa</taxon>
        <taxon>Arthropoda</taxon>
        <taxon>Hexapoda</taxon>
        <taxon>Insecta</taxon>
        <taxon>Pterygota</taxon>
        <taxon>Neoptera</taxon>
        <taxon>Endopterygota</taxon>
        <taxon>Coleoptera</taxon>
        <taxon>Polyphaga</taxon>
        <taxon>Cucujiformia</taxon>
        <taxon>Chrysomeloidea</taxon>
        <taxon>Cerambycidae</taxon>
        <taxon>Lamiinae</taxon>
        <taxon>Monochamini</taxon>
        <taxon>Molorchus</taxon>
    </lineage>
</organism>
<keyword evidence="5" id="KW-1185">Reference proteome</keyword>
<gene>
    <name evidence="4" type="ORF">NQ317_017121</name>
</gene>
<dbReference type="SMART" id="SM00248">
    <property type="entry name" value="ANK"/>
    <property type="match status" value="3"/>
</dbReference>
<dbReference type="PROSITE" id="PS50088">
    <property type="entry name" value="ANK_REPEAT"/>
    <property type="match status" value="1"/>
</dbReference>
<dbReference type="Pfam" id="PF12796">
    <property type="entry name" value="Ank_2"/>
    <property type="match status" value="1"/>
</dbReference>